<evidence type="ECO:0000256" key="2">
    <source>
        <dbReference type="ARBA" id="ARBA00023015"/>
    </source>
</evidence>
<keyword evidence="3" id="KW-0238">DNA-binding</keyword>
<evidence type="ECO:0000256" key="4">
    <source>
        <dbReference type="ARBA" id="ARBA00023163"/>
    </source>
</evidence>
<dbReference type="PRINTS" id="PR00039">
    <property type="entry name" value="HTHLYSR"/>
</dbReference>
<evidence type="ECO:0000259" key="5">
    <source>
        <dbReference type="PROSITE" id="PS50931"/>
    </source>
</evidence>
<dbReference type="AlphaFoldDB" id="A0A849ARN0"/>
<dbReference type="PANTHER" id="PTHR30419:SF28">
    <property type="entry name" value="HTH-TYPE TRANSCRIPTIONAL REGULATOR BSDA"/>
    <property type="match status" value="1"/>
</dbReference>
<dbReference type="RefSeq" id="WP_171154138.1">
    <property type="nucleotide sequence ID" value="NZ_JABENB010000001.1"/>
</dbReference>
<dbReference type="GO" id="GO:0003700">
    <property type="term" value="F:DNA-binding transcription factor activity"/>
    <property type="evidence" value="ECO:0007669"/>
    <property type="project" value="InterPro"/>
</dbReference>
<gene>
    <name evidence="6" type="ORF">HJ588_08995</name>
</gene>
<comment type="similarity">
    <text evidence="1">Belongs to the LysR transcriptional regulatory family.</text>
</comment>
<keyword evidence="7" id="KW-1185">Reference proteome</keyword>
<dbReference type="GO" id="GO:0003677">
    <property type="term" value="F:DNA binding"/>
    <property type="evidence" value="ECO:0007669"/>
    <property type="project" value="UniProtKB-KW"/>
</dbReference>
<dbReference type="SUPFAM" id="SSF46785">
    <property type="entry name" value="Winged helix' DNA-binding domain"/>
    <property type="match status" value="1"/>
</dbReference>
<keyword evidence="4" id="KW-0804">Transcription</keyword>
<dbReference type="GO" id="GO:0005829">
    <property type="term" value="C:cytosol"/>
    <property type="evidence" value="ECO:0007669"/>
    <property type="project" value="TreeGrafter"/>
</dbReference>
<name>A0A849ARN0_9MICO</name>
<evidence type="ECO:0000256" key="1">
    <source>
        <dbReference type="ARBA" id="ARBA00009437"/>
    </source>
</evidence>
<evidence type="ECO:0000313" key="7">
    <source>
        <dbReference type="Proteomes" id="UP000557772"/>
    </source>
</evidence>
<dbReference type="InterPro" id="IPR005119">
    <property type="entry name" value="LysR_subst-bd"/>
</dbReference>
<dbReference type="PANTHER" id="PTHR30419">
    <property type="entry name" value="HTH-TYPE TRANSCRIPTIONAL REGULATOR YBHD"/>
    <property type="match status" value="1"/>
</dbReference>
<evidence type="ECO:0000313" key="6">
    <source>
        <dbReference type="EMBL" id="NNG39412.1"/>
    </source>
</evidence>
<dbReference type="InterPro" id="IPR050950">
    <property type="entry name" value="HTH-type_LysR_regulators"/>
</dbReference>
<dbReference type="InterPro" id="IPR036388">
    <property type="entry name" value="WH-like_DNA-bd_sf"/>
</dbReference>
<feature type="domain" description="HTH lysR-type" evidence="5">
    <location>
        <begin position="1"/>
        <end position="57"/>
    </location>
</feature>
<dbReference type="Gene3D" id="1.10.10.10">
    <property type="entry name" value="Winged helix-like DNA-binding domain superfamily/Winged helix DNA-binding domain"/>
    <property type="match status" value="1"/>
</dbReference>
<accession>A0A849ARN0</accession>
<dbReference type="InterPro" id="IPR000847">
    <property type="entry name" value="LysR_HTH_N"/>
</dbReference>
<dbReference type="PROSITE" id="PS50931">
    <property type="entry name" value="HTH_LYSR"/>
    <property type="match status" value="1"/>
</dbReference>
<comment type="caution">
    <text evidence="6">The sequence shown here is derived from an EMBL/GenBank/DDBJ whole genome shotgun (WGS) entry which is preliminary data.</text>
</comment>
<dbReference type="InterPro" id="IPR036390">
    <property type="entry name" value="WH_DNA-bd_sf"/>
</dbReference>
<dbReference type="EMBL" id="JABENB010000001">
    <property type="protein sequence ID" value="NNG39412.1"/>
    <property type="molecule type" value="Genomic_DNA"/>
</dbReference>
<dbReference type="SUPFAM" id="SSF53850">
    <property type="entry name" value="Periplasmic binding protein-like II"/>
    <property type="match status" value="1"/>
</dbReference>
<protein>
    <submittedName>
        <fullName evidence="6">LysR family transcriptional regulator</fullName>
    </submittedName>
</protein>
<reference evidence="6 7" key="1">
    <citation type="submission" date="2020-05" db="EMBL/GenBank/DDBJ databases">
        <title>Flexivirga sp. ID2601S isolated from air conditioner.</title>
        <authorList>
            <person name="Kim D.H."/>
        </authorList>
    </citation>
    <scope>NUCLEOTIDE SEQUENCE [LARGE SCALE GENOMIC DNA]</scope>
    <source>
        <strain evidence="6 7">ID2601S</strain>
    </source>
</reference>
<dbReference type="Proteomes" id="UP000557772">
    <property type="component" value="Unassembled WGS sequence"/>
</dbReference>
<dbReference type="Pfam" id="PF03466">
    <property type="entry name" value="LysR_substrate"/>
    <property type="match status" value="1"/>
</dbReference>
<dbReference type="FunFam" id="1.10.10.10:FF:000001">
    <property type="entry name" value="LysR family transcriptional regulator"/>
    <property type="match status" value="1"/>
</dbReference>
<keyword evidence="2" id="KW-0805">Transcription regulation</keyword>
<proteinExistence type="inferred from homology"/>
<organism evidence="6 7">
    <name type="scientific">Flexivirga aerilata</name>
    <dbReference type="NCBI Taxonomy" id="1656889"/>
    <lineage>
        <taxon>Bacteria</taxon>
        <taxon>Bacillati</taxon>
        <taxon>Actinomycetota</taxon>
        <taxon>Actinomycetes</taxon>
        <taxon>Micrococcales</taxon>
        <taxon>Dermacoccaceae</taxon>
        <taxon>Flexivirga</taxon>
    </lineage>
</organism>
<sequence length="305" mass="33929">MDLLALQYFRTVARLEHLSRAADELRVAQPSLSRTIARLEDELGMPLFTRQGRVRLNENGRVFLRHVERALSELDDGRRALDDLKGGAGGEVVVAAESLLTLTGVLTTFRRAKPGIRVRLQQAAAGEMRRQLRSGEIDFGIASQSVNAEDLESVELVREEVLLAMPQSHPRAQQDAIPVADLTTEDWVTTRRGHWQRELLERLFADAGAQPIIACESNEPGVSQDLISAGLGIGLIPAMSQRAGTHAPVAWAHIDSPGAQRTLRLMWRRDRELPAPAVAFREVVTSRPFMNHRAQESRRRGRHAT</sequence>
<dbReference type="Gene3D" id="3.40.190.290">
    <property type="match status" value="1"/>
</dbReference>
<evidence type="ECO:0000256" key="3">
    <source>
        <dbReference type="ARBA" id="ARBA00023125"/>
    </source>
</evidence>
<dbReference type="Pfam" id="PF00126">
    <property type="entry name" value="HTH_1"/>
    <property type="match status" value="1"/>
</dbReference>